<keyword evidence="2" id="KW-1185">Reference proteome</keyword>
<gene>
    <name evidence="1" type="ORF">GLIP_0735</name>
</gene>
<protein>
    <submittedName>
        <fullName evidence="1">Uncharacterized protein</fullName>
    </submittedName>
</protein>
<name>K6XNZ2_9ALTE</name>
<reference evidence="1 2" key="1">
    <citation type="journal article" date="2017" name="Antonie Van Leeuwenhoek">
        <title>Rhizobium rhizosphaerae sp. nov., a novel species isolated from rice rhizosphere.</title>
        <authorList>
            <person name="Zhao J.J."/>
            <person name="Zhang J."/>
            <person name="Zhang R.J."/>
            <person name="Zhang C.W."/>
            <person name="Yin H.Q."/>
            <person name="Zhang X.X."/>
        </authorList>
    </citation>
    <scope>NUCLEOTIDE SEQUENCE [LARGE SCALE GENOMIC DNA]</scope>
    <source>
        <strain evidence="1 2">E3</strain>
    </source>
</reference>
<accession>K6XNZ2</accession>
<evidence type="ECO:0000313" key="2">
    <source>
        <dbReference type="Proteomes" id="UP000006334"/>
    </source>
</evidence>
<sequence>MSTRLDISKKEVKQQFLHLIAKGNKKKTSIKYLSLIK</sequence>
<organism evidence="1 2">
    <name type="scientific">Aliiglaciecola lipolytica E3</name>
    <dbReference type="NCBI Taxonomy" id="1127673"/>
    <lineage>
        <taxon>Bacteria</taxon>
        <taxon>Pseudomonadati</taxon>
        <taxon>Pseudomonadota</taxon>
        <taxon>Gammaproteobacteria</taxon>
        <taxon>Alteromonadales</taxon>
        <taxon>Alteromonadaceae</taxon>
        <taxon>Aliiglaciecola</taxon>
    </lineage>
</organism>
<dbReference type="EMBL" id="BAEN01000020">
    <property type="protein sequence ID" value="GAC13381.1"/>
    <property type="molecule type" value="Genomic_DNA"/>
</dbReference>
<evidence type="ECO:0000313" key="1">
    <source>
        <dbReference type="EMBL" id="GAC13381.1"/>
    </source>
</evidence>
<dbReference type="AlphaFoldDB" id="K6XNZ2"/>
<proteinExistence type="predicted"/>
<comment type="caution">
    <text evidence="1">The sequence shown here is derived from an EMBL/GenBank/DDBJ whole genome shotgun (WGS) entry which is preliminary data.</text>
</comment>
<dbReference type="Proteomes" id="UP000006334">
    <property type="component" value="Unassembled WGS sequence"/>
</dbReference>